<evidence type="ECO:0000256" key="1">
    <source>
        <dbReference type="ARBA" id="ARBA00004922"/>
    </source>
</evidence>
<evidence type="ECO:0000256" key="6">
    <source>
        <dbReference type="ARBA" id="ARBA00022737"/>
    </source>
</evidence>
<dbReference type="Pfam" id="PF13844">
    <property type="entry name" value="Glyco_transf_41"/>
    <property type="match status" value="2"/>
</dbReference>
<name>A0A7S9GYT9_9BRAD</name>
<dbReference type="PANTHER" id="PTHR44835:SF1">
    <property type="entry name" value="PROTEIN O-GLCNAC TRANSFERASE"/>
    <property type="match status" value="1"/>
</dbReference>
<feature type="domain" description="O-GlcNAc transferase C-terminal" evidence="9">
    <location>
        <begin position="190"/>
        <end position="327"/>
    </location>
</feature>
<keyword evidence="11" id="KW-1185">Reference proteome</keyword>
<feature type="repeat" description="TPR" evidence="8">
    <location>
        <begin position="73"/>
        <end position="106"/>
    </location>
</feature>
<feature type="repeat" description="TPR" evidence="8">
    <location>
        <begin position="39"/>
        <end position="72"/>
    </location>
</feature>
<evidence type="ECO:0000313" key="10">
    <source>
        <dbReference type="EMBL" id="QPF89920.1"/>
    </source>
</evidence>
<dbReference type="SUPFAM" id="SSF53756">
    <property type="entry name" value="UDP-Glycosyltransferase/glycogen phosphorylase"/>
    <property type="match status" value="1"/>
</dbReference>
<accession>A0A7S9GYT9</accession>
<dbReference type="InterPro" id="IPR029489">
    <property type="entry name" value="OGT/SEC/SPY_C"/>
</dbReference>
<evidence type="ECO:0000256" key="7">
    <source>
        <dbReference type="ARBA" id="ARBA00022803"/>
    </source>
</evidence>
<dbReference type="Gene3D" id="3.40.50.2000">
    <property type="entry name" value="Glycogen Phosphorylase B"/>
    <property type="match status" value="1"/>
</dbReference>
<feature type="repeat" description="TPR" evidence="8">
    <location>
        <begin position="107"/>
        <end position="140"/>
    </location>
</feature>
<dbReference type="EC" id="2.4.1.255" evidence="3"/>
<evidence type="ECO:0000256" key="8">
    <source>
        <dbReference type="PROSITE-ProRule" id="PRU00339"/>
    </source>
</evidence>
<dbReference type="Gene3D" id="1.25.40.10">
    <property type="entry name" value="Tetratricopeptide repeat domain"/>
    <property type="match status" value="2"/>
</dbReference>
<dbReference type="GO" id="GO:0097363">
    <property type="term" value="F:protein O-acetylglucosaminyltransferase activity"/>
    <property type="evidence" value="ECO:0007669"/>
    <property type="project" value="UniProtKB-EC"/>
</dbReference>
<dbReference type="InterPro" id="IPR011990">
    <property type="entry name" value="TPR-like_helical_dom_sf"/>
</dbReference>
<evidence type="ECO:0000256" key="5">
    <source>
        <dbReference type="ARBA" id="ARBA00022679"/>
    </source>
</evidence>
<dbReference type="Proteomes" id="UP000594621">
    <property type="component" value="Chromosome"/>
</dbReference>
<dbReference type="CDD" id="cd01635">
    <property type="entry name" value="Glycosyltransferase_GTB-type"/>
    <property type="match status" value="1"/>
</dbReference>
<dbReference type="Pfam" id="PF13181">
    <property type="entry name" value="TPR_8"/>
    <property type="match status" value="1"/>
</dbReference>
<keyword evidence="6" id="KW-0677">Repeat</keyword>
<dbReference type="EMBL" id="CP061379">
    <property type="protein sequence ID" value="QPF89920.1"/>
    <property type="molecule type" value="Genomic_DNA"/>
</dbReference>
<dbReference type="SMART" id="SM00028">
    <property type="entry name" value="TPR"/>
    <property type="match status" value="3"/>
</dbReference>
<dbReference type="PROSITE" id="PS50005">
    <property type="entry name" value="TPR"/>
    <property type="match status" value="3"/>
</dbReference>
<sequence length="561" mass="61586">MKIDDPRQLLHSAMQHFHAGQLEQADFLCRTALKGHNSADGWHLLGMIALRSGRIEEAASCLKKCTKRQPDNPAALCSLGIAYKALGRLSEAATAFEQAARADPRSSQILYNLGNARTASGEFKAAITAYRQALTLDPSRPEYHTNLIFALNFDPAAGPEDHQRERLSYGDMQRAQTAPAPAAESRPYDPERRLRVGYVSAHFRHQAATYAFAPVIINHDPTAFDVVCYSDTAIEDDLTRRLRGHVKTWRATATLSDAELIALIRADDIDILVDLVGHMVGNRLEVFARKPAPVQVTGWGEPTGTGLTTMDYLLADPVLVPPDMRFRLREEVIDLPCFLSFWTPEPLPDPGPLPALAAGHVTFGSFNRPEKLSDPVLRLWAAMLRALPNARLVLKSSSFGNAAHQQRIRSVFQREGIKSSRLTILGDTDRDAHMLAYRTVDVALDPFPHGGGMTTLDAIAMGIPVITCPGPTISSRLAAACVTAVGLPDWVAPNHDDYVALAARMTTDLDGLARLRGSLRDRLMRSSVGDTRSYAHAVEAAYRDMWRRCCARAQDSGLEVS</sequence>
<dbReference type="RefSeq" id="WP_195799517.1">
    <property type="nucleotide sequence ID" value="NZ_CP061379.1"/>
</dbReference>
<evidence type="ECO:0000256" key="3">
    <source>
        <dbReference type="ARBA" id="ARBA00011970"/>
    </source>
</evidence>
<dbReference type="AlphaFoldDB" id="A0A7S9GYT9"/>
<comment type="pathway">
    <text evidence="1">Protein modification; protein glycosylation.</text>
</comment>
<dbReference type="KEGG" id="bcou:IC761_25920"/>
<dbReference type="PROSITE" id="PS50293">
    <property type="entry name" value="TPR_REGION"/>
    <property type="match status" value="1"/>
</dbReference>
<proteinExistence type="inferred from homology"/>
<evidence type="ECO:0000313" key="11">
    <source>
        <dbReference type="Proteomes" id="UP000594621"/>
    </source>
</evidence>
<dbReference type="SUPFAM" id="SSF48452">
    <property type="entry name" value="TPR-like"/>
    <property type="match status" value="1"/>
</dbReference>
<evidence type="ECO:0000256" key="4">
    <source>
        <dbReference type="ARBA" id="ARBA00022676"/>
    </source>
</evidence>
<feature type="domain" description="O-GlcNAc transferase C-terminal" evidence="9">
    <location>
        <begin position="359"/>
        <end position="537"/>
    </location>
</feature>
<dbReference type="InterPro" id="IPR051939">
    <property type="entry name" value="Glycosyltr_41/O-GlcNAc_trsf"/>
</dbReference>
<comment type="similarity">
    <text evidence="2">Belongs to the glycosyltransferase 41 family. O-GlcNAc transferase subfamily.</text>
</comment>
<keyword evidence="4" id="KW-0328">Glycosyltransferase</keyword>
<reference evidence="10 11" key="1">
    <citation type="submission" date="2020-09" db="EMBL/GenBank/DDBJ databases">
        <title>Complete genomes of bradyrhizobia occurring on native shrubby legumes in Australia.</title>
        <authorList>
            <person name="Lafay B."/>
        </authorList>
    </citation>
    <scope>NUCLEOTIDE SEQUENCE [LARGE SCALE GENOMIC DNA]</scope>
    <source>
        <strain evidence="10 11">BDV5040</strain>
    </source>
</reference>
<evidence type="ECO:0000259" key="9">
    <source>
        <dbReference type="Pfam" id="PF13844"/>
    </source>
</evidence>
<evidence type="ECO:0000256" key="2">
    <source>
        <dbReference type="ARBA" id="ARBA00005386"/>
    </source>
</evidence>
<dbReference type="Gene3D" id="3.40.50.11380">
    <property type="match status" value="1"/>
</dbReference>
<dbReference type="InterPro" id="IPR019734">
    <property type="entry name" value="TPR_rpt"/>
</dbReference>
<dbReference type="PANTHER" id="PTHR44835">
    <property type="entry name" value="UDP-N-ACETYLGLUCOSAMINE--PEPTIDE N-ACETYLGLUCOSAMINYLTRANSFERASE SPINDLY-RELATED"/>
    <property type="match status" value="1"/>
</dbReference>
<organism evidence="10 11">
    <name type="scientific">Bradyrhizobium commune</name>
    <dbReference type="NCBI Taxonomy" id="83627"/>
    <lineage>
        <taxon>Bacteria</taxon>
        <taxon>Pseudomonadati</taxon>
        <taxon>Pseudomonadota</taxon>
        <taxon>Alphaproteobacteria</taxon>
        <taxon>Hyphomicrobiales</taxon>
        <taxon>Nitrobacteraceae</taxon>
        <taxon>Bradyrhizobium</taxon>
    </lineage>
</organism>
<keyword evidence="7 8" id="KW-0802">TPR repeat</keyword>
<protein>
    <recommendedName>
        <fullName evidence="3">protein O-GlcNAc transferase</fullName>
        <ecNumber evidence="3">2.4.1.255</ecNumber>
    </recommendedName>
</protein>
<keyword evidence="5" id="KW-0808">Transferase</keyword>
<dbReference type="Pfam" id="PF13432">
    <property type="entry name" value="TPR_16"/>
    <property type="match status" value="1"/>
</dbReference>
<gene>
    <name evidence="10" type="ORF">IC761_25920</name>
</gene>